<dbReference type="EMBL" id="BAFD01000076">
    <property type="protein sequence ID" value="GAB44963.1"/>
    <property type="molecule type" value="Genomic_DNA"/>
</dbReference>
<accession>A0ABQ0HGG2</accession>
<comment type="caution">
    <text evidence="1">The sequence shown here is derived from an EMBL/GenBank/DDBJ whole genome shotgun (WGS) entry which is preliminary data.</text>
</comment>
<dbReference type="InterPro" id="IPR036188">
    <property type="entry name" value="FAD/NAD-bd_sf"/>
</dbReference>
<name>A0ABQ0HGG2_9ACTN</name>
<dbReference type="PANTHER" id="PTHR10668:SF103">
    <property type="entry name" value="PYRIDINE NUCLEOTIDE-DISULFIDE OXIDOREDUCTASE DOMAIN-CONTAINING PROTEIN 2"/>
    <property type="match status" value="1"/>
</dbReference>
<proteinExistence type="predicted"/>
<gene>
    <name evidence="1" type="ORF">GOTRE_076_00570</name>
</gene>
<evidence type="ECO:0000313" key="1">
    <source>
        <dbReference type="EMBL" id="GAB44963.1"/>
    </source>
</evidence>
<sequence>MLSSTEGMSTASGYVDNRILRRVSIWNAGPMGIADDASYDDIVIGAGHNGLTAAAYLARAGRRVLVLEKADHVGGATVSATPFAGLSARLSRYSYLVSLMPRAVIADLDLDISLVRRRYSSYTPVPSDPARGILVDTLDDDATAATFREVTGSDVGFTAWRSFYRRLGVVADRVFPTMTQPLRTAAEMHDLVVGPDGLTTDTSTAELWEALTTLPLGTLLRQYFDDDLVRGIAATDGLIGTFADLDDPSLRQNICFLYHVIGGGTGDWDVPVGGMGAVSGALYQAANSAGADFVTGVEITGVDPDDGTVGTTDGTYRGSMLYAACAPQVFNTFLDGVPIPCEPDVRGAQLKINLLLDRLPRLRDGSVSPAAAFAGTFHINQTATQLHDAWRQANRGEVPDLPPCEIYCHTLSDPSILGPELAGKHTLTLFGLHMPPEVFDEPGAVEHAVGATFASLNSVLGEPVQSVIAHDLNGRPCIEVKTPQDLEDTIGLPGGHIFHRPLQWPWAETAAEVAQWGVETPHPRVLLCGAGARRGGGVSGIPGRNAAAAVLGVDALG</sequence>
<dbReference type="Gene3D" id="3.50.50.60">
    <property type="entry name" value="FAD/NAD(P)-binding domain"/>
    <property type="match status" value="1"/>
</dbReference>
<dbReference type="PANTHER" id="PTHR10668">
    <property type="entry name" value="PHYTOENE DEHYDROGENASE"/>
    <property type="match status" value="1"/>
</dbReference>
<keyword evidence="2" id="KW-1185">Reference proteome</keyword>
<protein>
    <recommendedName>
        <fullName evidence="3">Oxidoreductase</fullName>
    </recommendedName>
</protein>
<reference evidence="1 2" key="1">
    <citation type="submission" date="2012-02" db="EMBL/GenBank/DDBJ databases">
        <title>Whole genome shotgun sequence of Gordonia terrae NBRC 100016.</title>
        <authorList>
            <person name="Takarada H."/>
            <person name="Hosoyama A."/>
            <person name="Tsuchikane K."/>
            <person name="Katsumata H."/>
            <person name="Yamazaki S."/>
            <person name="Fujita N."/>
        </authorList>
    </citation>
    <scope>NUCLEOTIDE SEQUENCE [LARGE SCALE GENOMIC DNA]</scope>
    <source>
        <strain evidence="1 2">NBRC 100016</strain>
    </source>
</reference>
<evidence type="ECO:0008006" key="3">
    <source>
        <dbReference type="Google" id="ProtNLM"/>
    </source>
</evidence>
<dbReference type="Pfam" id="PF13450">
    <property type="entry name" value="NAD_binding_8"/>
    <property type="match status" value="1"/>
</dbReference>
<dbReference type="SUPFAM" id="SSF51905">
    <property type="entry name" value="FAD/NAD(P)-binding domain"/>
    <property type="match status" value="1"/>
</dbReference>
<evidence type="ECO:0000313" key="2">
    <source>
        <dbReference type="Proteomes" id="UP000004881"/>
    </source>
</evidence>
<organism evidence="1 2">
    <name type="scientific">Gordonia terrae NBRC 100016</name>
    <dbReference type="NCBI Taxonomy" id="1089454"/>
    <lineage>
        <taxon>Bacteria</taxon>
        <taxon>Bacillati</taxon>
        <taxon>Actinomycetota</taxon>
        <taxon>Actinomycetes</taxon>
        <taxon>Mycobacteriales</taxon>
        <taxon>Gordoniaceae</taxon>
        <taxon>Gordonia</taxon>
    </lineage>
</organism>
<dbReference type="Proteomes" id="UP000004881">
    <property type="component" value="Unassembled WGS sequence"/>
</dbReference>